<evidence type="ECO:0000313" key="7">
    <source>
        <dbReference type="EMBL" id="KYO46704.1"/>
    </source>
</evidence>
<dbReference type="FunFam" id="1.20.5.1160:FF:000002">
    <property type="entry name" value="Type I keratin 10"/>
    <property type="match status" value="1"/>
</dbReference>
<dbReference type="PANTHER" id="PTHR23239:SF379">
    <property type="entry name" value="IF ROD DOMAIN-CONTAINING PROTEIN"/>
    <property type="match status" value="1"/>
</dbReference>
<evidence type="ECO:0000256" key="5">
    <source>
        <dbReference type="SAM" id="MobiDB-lite"/>
    </source>
</evidence>
<dbReference type="EMBL" id="AKHW03000499">
    <property type="protein sequence ID" value="KYO46704.1"/>
    <property type="molecule type" value="Genomic_DNA"/>
</dbReference>
<evidence type="ECO:0000313" key="8">
    <source>
        <dbReference type="Proteomes" id="UP000050525"/>
    </source>
</evidence>
<feature type="region of interest" description="Disordered" evidence="5">
    <location>
        <begin position="312"/>
        <end position="350"/>
    </location>
</feature>
<evidence type="ECO:0000256" key="4">
    <source>
        <dbReference type="SAM" id="Coils"/>
    </source>
</evidence>
<dbReference type="PROSITE" id="PS51842">
    <property type="entry name" value="IF_ROD_2"/>
    <property type="match status" value="1"/>
</dbReference>
<dbReference type="GO" id="GO:0030855">
    <property type="term" value="P:epithelial cell differentiation"/>
    <property type="evidence" value="ECO:0007669"/>
    <property type="project" value="TreeGrafter"/>
</dbReference>
<comment type="caution">
    <text evidence="7">The sequence shown here is derived from an EMBL/GenBank/DDBJ whole genome shotgun (WGS) entry which is preliminary data.</text>
</comment>
<dbReference type="PRINTS" id="PR01248">
    <property type="entry name" value="TYPE1KERATIN"/>
</dbReference>
<keyword evidence="2" id="KW-0403">Intermediate filament</keyword>
<evidence type="ECO:0000259" key="6">
    <source>
        <dbReference type="PROSITE" id="PS51842"/>
    </source>
</evidence>
<feature type="coiled-coil region" evidence="4">
    <location>
        <begin position="159"/>
        <end position="307"/>
    </location>
</feature>
<dbReference type="InterPro" id="IPR002957">
    <property type="entry name" value="Keratin_I"/>
</dbReference>
<dbReference type="Pfam" id="PF00038">
    <property type="entry name" value="Filament"/>
    <property type="match status" value="1"/>
</dbReference>
<keyword evidence="3 4" id="KW-0175">Coiled coil</keyword>
<dbReference type="AlphaFoldDB" id="A0A151PCQ2"/>
<feature type="coiled-coil region" evidence="4">
    <location>
        <begin position="1"/>
        <end position="35"/>
    </location>
</feature>
<gene>
    <name evidence="7" type="ORF">Y1Q_0018449</name>
</gene>
<accession>A0A151PCQ2</accession>
<keyword evidence="8" id="KW-1185">Reference proteome</keyword>
<dbReference type="SUPFAM" id="SSF64593">
    <property type="entry name" value="Intermediate filament protein, coiled coil region"/>
    <property type="match status" value="2"/>
</dbReference>
<proteinExistence type="predicted"/>
<dbReference type="Gene3D" id="1.20.5.1160">
    <property type="entry name" value="Vasodilator-stimulated phosphoprotein"/>
    <property type="match status" value="1"/>
</dbReference>
<dbReference type="Gene3D" id="1.20.5.170">
    <property type="match status" value="1"/>
</dbReference>
<dbReference type="Proteomes" id="UP000050525">
    <property type="component" value="Unassembled WGS sequence"/>
</dbReference>
<dbReference type="FunFam" id="1.20.5.170:FF:000002">
    <property type="entry name" value="Type I keratin KA11"/>
    <property type="match status" value="1"/>
</dbReference>
<protein>
    <submittedName>
        <fullName evidence="7">Keratin, type I cytoskeletal 16-like</fullName>
    </submittedName>
</protein>
<dbReference type="Gene3D" id="1.20.5.500">
    <property type="entry name" value="Single helix bin"/>
    <property type="match status" value="1"/>
</dbReference>
<dbReference type="GO" id="GO:0005198">
    <property type="term" value="F:structural molecule activity"/>
    <property type="evidence" value="ECO:0007669"/>
    <property type="project" value="InterPro"/>
</dbReference>
<dbReference type="SMART" id="SM01391">
    <property type="entry name" value="Filament"/>
    <property type="match status" value="1"/>
</dbReference>
<feature type="domain" description="IF rod" evidence="6">
    <location>
        <begin position="1"/>
        <end position="308"/>
    </location>
</feature>
<dbReference type="GO" id="GO:0005882">
    <property type="term" value="C:intermediate filament"/>
    <property type="evidence" value="ECO:0007669"/>
    <property type="project" value="UniProtKB-KW"/>
</dbReference>
<dbReference type="InterPro" id="IPR039008">
    <property type="entry name" value="IF_rod_dom"/>
</dbReference>
<evidence type="ECO:0000256" key="1">
    <source>
        <dbReference type="ARBA" id="ARBA00022744"/>
    </source>
</evidence>
<name>A0A151PCQ2_ALLMI</name>
<dbReference type="eggNOG" id="ENOG502QSI5">
    <property type="taxonomic scope" value="Eukaryota"/>
</dbReference>
<evidence type="ECO:0000256" key="2">
    <source>
        <dbReference type="ARBA" id="ARBA00022754"/>
    </source>
</evidence>
<dbReference type="FunFam" id="1.20.5.500:FF:000001">
    <property type="entry name" value="Type II keratin 23"/>
    <property type="match status" value="1"/>
</dbReference>
<organism evidence="7 8">
    <name type="scientific">Alligator mississippiensis</name>
    <name type="common">American alligator</name>
    <dbReference type="NCBI Taxonomy" id="8496"/>
    <lineage>
        <taxon>Eukaryota</taxon>
        <taxon>Metazoa</taxon>
        <taxon>Chordata</taxon>
        <taxon>Craniata</taxon>
        <taxon>Vertebrata</taxon>
        <taxon>Euteleostomi</taxon>
        <taxon>Archelosauria</taxon>
        <taxon>Archosauria</taxon>
        <taxon>Crocodylia</taxon>
        <taxon>Alligatoridae</taxon>
        <taxon>Alligatorinae</taxon>
        <taxon>Alligator</taxon>
    </lineage>
</organism>
<dbReference type="GO" id="GO:0045109">
    <property type="term" value="P:intermediate filament organization"/>
    <property type="evidence" value="ECO:0007669"/>
    <property type="project" value="TreeGrafter"/>
</dbReference>
<sequence>MQNLNDRLAAYLDQVHKLEEENADLEQKISEWYRRQGPSISRDYSPYYQTIEELQTQIVSATVDNSKLLLDIDNSRMTADDLRTKYENELTILQLVEADINGLHKVLAELTRFRPSLESEFELLGGELNALKKNHAEEMRQLQSQTGGDVSVEVNAAPGQDLTKMLNDMREEYEEIIKKKQREIEQWFEVKMEEVNQEVISSGREVQTISHQLSELRREYQNLEIELQAQISTKNSLENTLAETEARYGAQLQQIQVMINCVEEELAQLRCEMESQNQEYKTLLGIKTRLEQEIATYRELLQEGQQDITFSQRGIQVGSSRGGGRSSQSYSSSSHSQYQGGEMTGPSKQC</sequence>
<evidence type="ECO:0000256" key="3">
    <source>
        <dbReference type="ARBA" id="ARBA00023054"/>
    </source>
</evidence>
<dbReference type="PANTHER" id="PTHR23239">
    <property type="entry name" value="INTERMEDIATE FILAMENT"/>
    <property type="match status" value="1"/>
</dbReference>
<keyword evidence="1" id="KW-0416">Keratin</keyword>
<feature type="compositionally biased region" description="Low complexity" evidence="5">
    <location>
        <begin position="326"/>
        <end position="341"/>
    </location>
</feature>
<dbReference type="STRING" id="8496.A0A151PCQ2"/>
<reference evidence="7 8" key="1">
    <citation type="journal article" date="2012" name="Genome Biol.">
        <title>Sequencing three crocodilian genomes to illuminate the evolution of archosaurs and amniotes.</title>
        <authorList>
            <person name="St John J.A."/>
            <person name="Braun E.L."/>
            <person name="Isberg S.R."/>
            <person name="Miles L.G."/>
            <person name="Chong A.Y."/>
            <person name="Gongora J."/>
            <person name="Dalzell P."/>
            <person name="Moran C."/>
            <person name="Bed'hom B."/>
            <person name="Abzhanov A."/>
            <person name="Burgess S.C."/>
            <person name="Cooksey A.M."/>
            <person name="Castoe T.A."/>
            <person name="Crawford N.G."/>
            <person name="Densmore L.D."/>
            <person name="Drew J.C."/>
            <person name="Edwards S.V."/>
            <person name="Faircloth B.C."/>
            <person name="Fujita M.K."/>
            <person name="Greenwold M.J."/>
            <person name="Hoffmann F.G."/>
            <person name="Howard J.M."/>
            <person name="Iguchi T."/>
            <person name="Janes D.E."/>
            <person name="Khan S.Y."/>
            <person name="Kohno S."/>
            <person name="de Koning A.J."/>
            <person name="Lance S.L."/>
            <person name="McCarthy F.M."/>
            <person name="McCormack J.E."/>
            <person name="Merchant M.E."/>
            <person name="Peterson D.G."/>
            <person name="Pollock D.D."/>
            <person name="Pourmand N."/>
            <person name="Raney B.J."/>
            <person name="Roessler K.A."/>
            <person name="Sanford J.R."/>
            <person name="Sawyer R.H."/>
            <person name="Schmidt C.J."/>
            <person name="Triplett E.W."/>
            <person name="Tuberville T.D."/>
            <person name="Venegas-Anaya M."/>
            <person name="Howard J.T."/>
            <person name="Jarvis E.D."/>
            <person name="Guillette L.J.Jr."/>
            <person name="Glenn T.C."/>
            <person name="Green R.E."/>
            <person name="Ray D.A."/>
        </authorList>
    </citation>
    <scope>NUCLEOTIDE SEQUENCE [LARGE SCALE GENOMIC DNA]</scope>
    <source>
        <strain evidence="7">KSC_2009_1</strain>
    </source>
</reference>